<dbReference type="SFLD" id="SFLDG01135">
    <property type="entry name" value="C1.5.6:_HAD__Beta-PGM__Phospha"/>
    <property type="match status" value="1"/>
</dbReference>
<dbReference type="eggNOG" id="COG0546">
    <property type="taxonomic scope" value="Bacteria"/>
</dbReference>
<dbReference type="InterPro" id="IPR023214">
    <property type="entry name" value="HAD_sf"/>
</dbReference>
<dbReference type="InterPro" id="IPR041492">
    <property type="entry name" value="HAD_2"/>
</dbReference>
<reference evidence="1 2" key="1">
    <citation type="submission" date="2012-11" db="EMBL/GenBank/DDBJ databases">
        <title>Genome assembly of Thiorhodococcus sp. AK35.</title>
        <authorList>
            <person name="Nupur N."/>
            <person name="Khatri I."/>
            <person name="Subramanian S."/>
            <person name="Pinnaka A."/>
        </authorList>
    </citation>
    <scope>NUCLEOTIDE SEQUENCE [LARGE SCALE GENOMIC DNA]</scope>
    <source>
        <strain evidence="1 2">AK35</strain>
    </source>
</reference>
<dbReference type="PATRIC" id="fig|1249627.3.peg.2334"/>
<name>W9V6F5_9GAMM</name>
<sequence length="240" mass="26210">MSFERLTFELIVFDWDGTLMDSEARIVSCIHKAFAELNLPVPSREAARDIIGLGLDEAMARLMPGAGPGLRAELITHYRRHFLGGDATPSVLFPGVRETLDWLAGRGHRLAVATGKSRPGLDKSMRETGLGSYFHATRCADETFSKPNPQMLLELMEELGASPEETLMIGDTEYDLLMARNARVESLAVSYGVHPPERLMAHGPLACLDALSELRPWLERRAGESSTTGMGSLRGMGAVG</sequence>
<proteinExistence type="predicted"/>
<protein>
    <submittedName>
        <fullName evidence="1">Phosphoglycolate phosphatase</fullName>
    </submittedName>
</protein>
<dbReference type="InterPro" id="IPR006439">
    <property type="entry name" value="HAD-SF_hydro_IA"/>
</dbReference>
<evidence type="ECO:0000313" key="1">
    <source>
        <dbReference type="EMBL" id="EXJ14959.1"/>
    </source>
</evidence>
<dbReference type="AlphaFoldDB" id="W9V6F5"/>
<dbReference type="Proteomes" id="UP000019460">
    <property type="component" value="Unassembled WGS sequence"/>
</dbReference>
<dbReference type="Gene3D" id="1.10.150.240">
    <property type="entry name" value="Putative phosphatase, domain 2"/>
    <property type="match status" value="1"/>
</dbReference>
<organism evidence="1 2">
    <name type="scientific">Imhoffiella purpurea</name>
    <dbReference type="NCBI Taxonomy" id="1249627"/>
    <lineage>
        <taxon>Bacteria</taxon>
        <taxon>Pseudomonadati</taxon>
        <taxon>Pseudomonadota</taxon>
        <taxon>Gammaproteobacteria</taxon>
        <taxon>Chromatiales</taxon>
        <taxon>Chromatiaceae</taxon>
        <taxon>Imhoffiella</taxon>
    </lineage>
</organism>
<dbReference type="InterPro" id="IPR036412">
    <property type="entry name" value="HAD-like_sf"/>
</dbReference>
<dbReference type="InterPro" id="IPR023198">
    <property type="entry name" value="PGP-like_dom2"/>
</dbReference>
<dbReference type="GO" id="GO:0006281">
    <property type="term" value="P:DNA repair"/>
    <property type="evidence" value="ECO:0007669"/>
    <property type="project" value="TreeGrafter"/>
</dbReference>
<evidence type="ECO:0000313" key="2">
    <source>
        <dbReference type="Proteomes" id="UP000019460"/>
    </source>
</evidence>
<dbReference type="Pfam" id="PF13419">
    <property type="entry name" value="HAD_2"/>
    <property type="match status" value="1"/>
</dbReference>
<dbReference type="GO" id="GO:0005829">
    <property type="term" value="C:cytosol"/>
    <property type="evidence" value="ECO:0007669"/>
    <property type="project" value="TreeGrafter"/>
</dbReference>
<dbReference type="SUPFAM" id="SSF56784">
    <property type="entry name" value="HAD-like"/>
    <property type="match status" value="1"/>
</dbReference>
<dbReference type="GO" id="GO:0008967">
    <property type="term" value="F:phosphoglycolate phosphatase activity"/>
    <property type="evidence" value="ECO:0007669"/>
    <property type="project" value="TreeGrafter"/>
</dbReference>
<comment type="caution">
    <text evidence="1">The sequence shown here is derived from an EMBL/GenBank/DDBJ whole genome shotgun (WGS) entry which is preliminary data.</text>
</comment>
<dbReference type="PANTHER" id="PTHR43434">
    <property type="entry name" value="PHOSPHOGLYCOLATE PHOSPHATASE"/>
    <property type="match status" value="1"/>
</dbReference>
<accession>W9V6F5</accession>
<dbReference type="Gene3D" id="3.40.50.1000">
    <property type="entry name" value="HAD superfamily/HAD-like"/>
    <property type="match status" value="1"/>
</dbReference>
<dbReference type="InterPro" id="IPR050155">
    <property type="entry name" value="HAD-like_hydrolase_sf"/>
</dbReference>
<keyword evidence="2" id="KW-1185">Reference proteome</keyword>
<dbReference type="SFLD" id="SFLDG01129">
    <property type="entry name" value="C1.5:_HAD__Beta-PGM__Phosphata"/>
    <property type="match status" value="1"/>
</dbReference>
<dbReference type="PANTHER" id="PTHR43434:SF24">
    <property type="entry name" value="HYDROLASE-RELATED"/>
    <property type="match status" value="1"/>
</dbReference>
<dbReference type="SFLD" id="SFLDS00003">
    <property type="entry name" value="Haloacid_Dehalogenase"/>
    <property type="match status" value="1"/>
</dbReference>
<dbReference type="NCBIfam" id="TIGR01549">
    <property type="entry name" value="HAD-SF-IA-v1"/>
    <property type="match status" value="1"/>
</dbReference>
<dbReference type="EMBL" id="AONC01000034">
    <property type="protein sequence ID" value="EXJ14959.1"/>
    <property type="molecule type" value="Genomic_DNA"/>
</dbReference>
<dbReference type="STRING" id="1249627.D779_2014"/>
<gene>
    <name evidence="1" type="ORF">D779_2014</name>
</gene>